<keyword evidence="2" id="KW-1185">Reference proteome</keyword>
<evidence type="ECO:0000313" key="2">
    <source>
        <dbReference type="Proteomes" id="UP001631969"/>
    </source>
</evidence>
<reference evidence="1" key="1">
    <citation type="submission" date="2024-12" db="EMBL/GenBank/DDBJ databases">
        <authorList>
            <person name="Wu N."/>
        </authorList>
    </citation>
    <scope>NUCLEOTIDE SEQUENCE</scope>
    <source>
        <strain evidence="1">P15</strain>
    </source>
</reference>
<protein>
    <submittedName>
        <fullName evidence="1">Uncharacterized protein</fullName>
    </submittedName>
</protein>
<dbReference type="EMBL" id="JBJURJ010000018">
    <property type="protein sequence ID" value="MFM9331342.1"/>
    <property type="molecule type" value="Genomic_DNA"/>
</dbReference>
<evidence type="ECO:0000313" key="1">
    <source>
        <dbReference type="EMBL" id="MFM9331342.1"/>
    </source>
</evidence>
<name>A0ACC7P3U8_9BACL</name>
<accession>A0ACC7P3U8</accession>
<comment type="caution">
    <text evidence="1">The sequence shown here is derived from an EMBL/GenBank/DDBJ whole genome shotgun (WGS) entry which is preliminary data.</text>
</comment>
<gene>
    <name evidence="1" type="ORF">ACI1P1_23900</name>
</gene>
<dbReference type="Proteomes" id="UP001631969">
    <property type="component" value="Unassembled WGS sequence"/>
</dbReference>
<proteinExistence type="predicted"/>
<sequence>MGKIGSRVMHYAIATLIGRELGFQNDAFVLGNLAPDAHQLSSSQLKKHSHFMKNDAEGISYVDHRAFYQKYLAVEKEPFHLGYYVHLVSDSIWLEDVYFKKIKWLPAEIKQEAKRQYYRDFVRLNGMLIDYYPLKLMELRGADH</sequence>
<organism evidence="1 2">
    <name type="scientific">Paenibacillus mesotrionivorans</name>
    <dbReference type="NCBI Taxonomy" id="3160968"/>
    <lineage>
        <taxon>Bacteria</taxon>
        <taxon>Bacillati</taxon>
        <taxon>Bacillota</taxon>
        <taxon>Bacilli</taxon>
        <taxon>Bacillales</taxon>
        <taxon>Paenibacillaceae</taxon>
        <taxon>Paenibacillus</taxon>
    </lineage>
</organism>